<dbReference type="InterPro" id="IPR038765">
    <property type="entry name" value="Papain-like_cys_pep_sf"/>
</dbReference>
<dbReference type="Pfam" id="PF00877">
    <property type="entry name" value="NLPC_P60"/>
    <property type="match status" value="1"/>
</dbReference>
<proteinExistence type="inferred from homology"/>
<dbReference type="eggNOG" id="COG0791">
    <property type="taxonomic scope" value="Bacteria"/>
</dbReference>
<name>A0A024QCC5_9BACI</name>
<dbReference type="InterPro" id="IPR002477">
    <property type="entry name" value="Peptidoglycan-bd-like"/>
</dbReference>
<sequence>MNQTVEHMAKRSLLYGYVLSQPLVNYVDAHPELQNKLLFESDQLEFGKHGEAVRHMQQKLHTLSYFDKEIDGRFGVLTEQAIKNFQAEHNLTINGKVNKDTLRAMVKDEKKAYKEQLENFSDEIEPGMYNAKVKIVQKALQYFGYYEGELDGIYGPLTKKALEIAEEEHHMELIDDHQQAVSPAPTEQTKSEQVKAKDTSPASVKEQPNKDVESNEVKKVTVQGNNAASIVEEARAQLGTPYKWGGEDPGGFDCSGFIQHVFTEQGIQIPRTVNEIWNFSSAISDPSIGDFVFFETYKPGPSHMGIYVGDGKFIHAGESRGVEISKLTNPYWEERYIGAKRVMQQ</sequence>
<dbReference type="RefSeq" id="WP_038243982.1">
    <property type="nucleotide sequence ID" value="NZ_BNER01000002.1"/>
</dbReference>
<dbReference type="EMBL" id="CCDP010000001">
    <property type="protein sequence ID" value="CDQ39855.1"/>
    <property type="molecule type" value="Genomic_DNA"/>
</dbReference>
<comment type="similarity">
    <text evidence="1">Belongs to the peptidase C40 family.</text>
</comment>
<evidence type="ECO:0000256" key="1">
    <source>
        <dbReference type="ARBA" id="ARBA00007074"/>
    </source>
</evidence>
<reference evidence="7 8" key="1">
    <citation type="submission" date="2014-03" db="EMBL/GenBank/DDBJ databases">
        <authorList>
            <person name="Urmite Genomes U."/>
        </authorList>
    </citation>
    <scope>NUCLEOTIDE SEQUENCE [LARGE SCALE GENOMIC DNA]</scope>
    <source>
        <strain evidence="7 8">Vm-5</strain>
    </source>
</reference>
<protein>
    <submittedName>
        <fullName evidence="7">Putative peptidoglycan endopeptidase LytE</fullName>
    </submittedName>
</protein>
<dbReference type="Pfam" id="PF01471">
    <property type="entry name" value="PG_binding_1"/>
    <property type="match status" value="2"/>
</dbReference>
<evidence type="ECO:0000313" key="7">
    <source>
        <dbReference type="EMBL" id="CDQ39855.1"/>
    </source>
</evidence>
<dbReference type="eggNOG" id="COG3409">
    <property type="taxonomic scope" value="Bacteria"/>
</dbReference>
<dbReference type="GO" id="GO:0006508">
    <property type="term" value="P:proteolysis"/>
    <property type="evidence" value="ECO:0007669"/>
    <property type="project" value="UniProtKB-KW"/>
</dbReference>
<comment type="caution">
    <text evidence="7">The sequence shown here is derived from an EMBL/GenBank/DDBJ whole genome shotgun (WGS) entry which is preliminary data.</text>
</comment>
<dbReference type="STRING" id="1462526.BN990_02172"/>
<keyword evidence="8" id="KW-1185">Reference proteome</keyword>
<keyword evidence="3" id="KW-0378">Hydrolase</keyword>
<keyword evidence="4" id="KW-0788">Thiol protease</keyword>
<dbReference type="InterPro" id="IPR000064">
    <property type="entry name" value="NLP_P60_dom"/>
</dbReference>
<evidence type="ECO:0000256" key="5">
    <source>
        <dbReference type="SAM" id="MobiDB-lite"/>
    </source>
</evidence>
<evidence type="ECO:0000256" key="2">
    <source>
        <dbReference type="ARBA" id="ARBA00022670"/>
    </source>
</evidence>
<organism evidence="7 8">
    <name type="scientific">Virgibacillus massiliensis</name>
    <dbReference type="NCBI Taxonomy" id="1462526"/>
    <lineage>
        <taxon>Bacteria</taxon>
        <taxon>Bacillati</taxon>
        <taxon>Bacillota</taxon>
        <taxon>Bacilli</taxon>
        <taxon>Bacillales</taxon>
        <taxon>Bacillaceae</taxon>
        <taxon>Virgibacillus</taxon>
    </lineage>
</organism>
<dbReference type="AlphaFoldDB" id="A0A024QCC5"/>
<dbReference type="PANTHER" id="PTHR47053">
    <property type="entry name" value="MUREIN DD-ENDOPEPTIDASE MEPH-RELATED"/>
    <property type="match status" value="1"/>
</dbReference>
<feature type="region of interest" description="Disordered" evidence="5">
    <location>
        <begin position="175"/>
        <end position="215"/>
    </location>
</feature>
<evidence type="ECO:0000256" key="3">
    <source>
        <dbReference type="ARBA" id="ARBA00022801"/>
    </source>
</evidence>
<gene>
    <name evidence="7" type="primary">lytE_1</name>
    <name evidence="7" type="ORF">BN990_02172</name>
</gene>
<dbReference type="SUPFAM" id="SSF54001">
    <property type="entry name" value="Cysteine proteinases"/>
    <property type="match status" value="1"/>
</dbReference>
<keyword evidence="2" id="KW-0645">Protease</keyword>
<evidence type="ECO:0000259" key="6">
    <source>
        <dbReference type="PROSITE" id="PS51935"/>
    </source>
</evidence>
<reference evidence="8" key="2">
    <citation type="submission" date="2014-05" db="EMBL/GenBank/DDBJ databases">
        <title>Draft genome sequence of Virgibacillus massiliensis Vm-5.</title>
        <authorList>
            <person name="Khelaifia S."/>
            <person name="Croce O."/>
            <person name="Lagier J.C."/>
            <person name="Raoult D."/>
        </authorList>
    </citation>
    <scope>NUCLEOTIDE SEQUENCE [LARGE SCALE GENOMIC DNA]</scope>
    <source>
        <strain evidence="8">Vm-5</strain>
    </source>
</reference>
<dbReference type="SUPFAM" id="SSF47090">
    <property type="entry name" value="PGBD-like"/>
    <property type="match status" value="2"/>
</dbReference>
<accession>A0A024QCC5</accession>
<dbReference type="PANTHER" id="PTHR47053:SF4">
    <property type="entry name" value="ENDOPEPTIDASE LYTE-RELATED"/>
    <property type="match status" value="1"/>
</dbReference>
<dbReference type="Gene3D" id="1.10.101.10">
    <property type="entry name" value="PGBD-like superfamily/PGBD"/>
    <property type="match status" value="2"/>
</dbReference>
<dbReference type="GO" id="GO:0008234">
    <property type="term" value="F:cysteine-type peptidase activity"/>
    <property type="evidence" value="ECO:0007669"/>
    <property type="project" value="UniProtKB-KW"/>
</dbReference>
<dbReference type="InterPro" id="IPR051202">
    <property type="entry name" value="Peptidase_C40"/>
</dbReference>
<feature type="compositionally biased region" description="Polar residues" evidence="5">
    <location>
        <begin position="179"/>
        <end position="188"/>
    </location>
</feature>
<evidence type="ECO:0000256" key="4">
    <source>
        <dbReference type="ARBA" id="ARBA00022807"/>
    </source>
</evidence>
<dbReference type="InterPro" id="IPR036365">
    <property type="entry name" value="PGBD-like_sf"/>
</dbReference>
<feature type="domain" description="NlpC/P60" evidence="6">
    <location>
        <begin position="224"/>
        <end position="343"/>
    </location>
</feature>
<evidence type="ECO:0000313" key="8">
    <source>
        <dbReference type="Proteomes" id="UP000028875"/>
    </source>
</evidence>
<dbReference type="Proteomes" id="UP000028875">
    <property type="component" value="Unassembled WGS sequence"/>
</dbReference>
<feature type="compositionally biased region" description="Basic and acidic residues" evidence="5">
    <location>
        <begin position="189"/>
        <end position="198"/>
    </location>
</feature>
<dbReference type="Gene3D" id="3.90.1720.10">
    <property type="entry name" value="endopeptidase domain like (from Nostoc punctiforme)"/>
    <property type="match status" value="1"/>
</dbReference>
<dbReference type="InterPro" id="IPR036366">
    <property type="entry name" value="PGBDSf"/>
</dbReference>
<dbReference type="PROSITE" id="PS51935">
    <property type="entry name" value="NLPC_P60"/>
    <property type="match status" value="1"/>
</dbReference>